<evidence type="ECO:0000313" key="2">
    <source>
        <dbReference type="Proteomes" id="UP001596447"/>
    </source>
</evidence>
<dbReference type="AlphaFoldDB" id="A0ABD5Z1I8"/>
<keyword evidence="2" id="KW-1185">Reference proteome</keyword>
<dbReference type="EMBL" id="JBHTAR010000011">
    <property type="protein sequence ID" value="MFC7199004.1"/>
    <property type="molecule type" value="Genomic_DNA"/>
</dbReference>
<dbReference type="InterPro" id="IPR053199">
    <property type="entry name" value="cDPG_synthetase-like"/>
</dbReference>
<dbReference type="InterPro" id="IPR027417">
    <property type="entry name" value="P-loop_NTPase"/>
</dbReference>
<protein>
    <submittedName>
        <fullName evidence="1">GTPase</fullName>
    </submittedName>
</protein>
<gene>
    <name evidence="1" type="ORF">ACFQJ9_06175</name>
</gene>
<dbReference type="PANTHER" id="PTHR42869:SF1">
    <property type="entry name" value="SLL0572 PROTEIN"/>
    <property type="match status" value="1"/>
</dbReference>
<name>A0ABD5Z1I8_9EURY</name>
<evidence type="ECO:0000313" key="1">
    <source>
        <dbReference type="EMBL" id="MFC7199004.1"/>
    </source>
</evidence>
<comment type="caution">
    <text evidence="1">The sequence shown here is derived from an EMBL/GenBank/DDBJ whole genome shotgun (WGS) entry which is preliminary data.</text>
</comment>
<dbReference type="PANTHER" id="PTHR42869">
    <property type="entry name" value="SLL0572 PROTEIN"/>
    <property type="match status" value="1"/>
</dbReference>
<organism evidence="1 2">
    <name type="scientific">Halospeciosus flavus</name>
    <dbReference type="NCBI Taxonomy" id="3032283"/>
    <lineage>
        <taxon>Archaea</taxon>
        <taxon>Methanobacteriati</taxon>
        <taxon>Methanobacteriota</taxon>
        <taxon>Stenosarchaea group</taxon>
        <taxon>Halobacteria</taxon>
        <taxon>Halobacteriales</taxon>
        <taxon>Halobacteriaceae</taxon>
        <taxon>Halospeciosus</taxon>
    </lineage>
</organism>
<dbReference type="RefSeq" id="WP_279528954.1">
    <property type="nucleotide sequence ID" value="NZ_CP122312.1"/>
</dbReference>
<sequence length="453" mass="49884">MNEDEVEVTRVVIMGAFGRDFHDFITVFRDDPSYRVVAFTQHGGQNLGETRDGGHDVFPAELAGPHHDADIPIEPESDLERVVDEYDADEVVFSYSDVSHEDVMHQASRAMASGANFRLLGPEDIEVEVDAPVLAVDAVRTGCGKSQLSRALAEELHDRGLEAVVVREPMPYAEDLAANAVQRFETFDDLDAADVTIEEREEYEQHIERGHVVYAGVDYPEIFERAAAEGDVVVWDGGNNELPFADPDLHFVLADPLRADDTDTSHPGETNLRRADAVVVNKENSASREQVTEVVARVHEANRDADVYHADSVVTVEDPEAIEGRDVLVVEDGPTLTHGDADYGAGTVAARKYNAAELLDPRDAAVGSIADVFENYPHLEHVLPAMGYSDEQIRELEQTIEGVDPDVVVAGTPHDLGEQVDVSAPIVRVRYRIDFHDTTPSDLLDRYADRLGL</sequence>
<dbReference type="SUPFAM" id="SSF52540">
    <property type="entry name" value="P-loop containing nucleoside triphosphate hydrolases"/>
    <property type="match status" value="1"/>
</dbReference>
<proteinExistence type="predicted"/>
<dbReference type="Gene3D" id="3.40.50.720">
    <property type="entry name" value="NAD(P)-binding Rossmann-like Domain"/>
    <property type="match status" value="1"/>
</dbReference>
<reference evidence="1 2" key="1">
    <citation type="journal article" date="2019" name="Int. J. Syst. Evol. Microbiol.">
        <title>The Global Catalogue of Microorganisms (GCM) 10K type strain sequencing project: providing services to taxonomists for standard genome sequencing and annotation.</title>
        <authorList>
            <consortium name="The Broad Institute Genomics Platform"/>
            <consortium name="The Broad Institute Genome Sequencing Center for Infectious Disease"/>
            <person name="Wu L."/>
            <person name="Ma J."/>
        </authorList>
    </citation>
    <scope>NUCLEOTIDE SEQUENCE [LARGE SCALE GENOMIC DNA]</scope>
    <source>
        <strain evidence="1 2">XZGYJ-43</strain>
    </source>
</reference>
<dbReference type="Proteomes" id="UP001596447">
    <property type="component" value="Unassembled WGS sequence"/>
</dbReference>
<accession>A0ABD5Z1I8</accession>